<dbReference type="Proteomes" id="UP000479710">
    <property type="component" value="Unassembled WGS sequence"/>
</dbReference>
<dbReference type="EMBL" id="SPHZ02000010">
    <property type="protein sequence ID" value="KAF0895046.1"/>
    <property type="molecule type" value="Genomic_DNA"/>
</dbReference>
<gene>
    <name evidence="1" type="ORF">E2562_006764</name>
</gene>
<protein>
    <submittedName>
        <fullName evidence="1">Uncharacterized protein</fullName>
    </submittedName>
</protein>
<comment type="caution">
    <text evidence="1">The sequence shown here is derived from an EMBL/GenBank/DDBJ whole genome shotgun (WGS) entry which is preliminary data.</text>
</comment>
<accession>A0A6G1C4G8</accession>
<keyword evidence="2" id="KW-1185">Reference proteome</keyword>
<organism evidence="1 2">
    <name type="scientific">Oryza meyeriana var. granulata</name>
    <dbReference type="NCBI Taxonomy" id="110450"/>
    <lineage>
        <taxon>Eukaryota</taxon>
        <taxon>Viridiplantae</taxon>
        <taxon>Streptophyta</taxon>
        <taxon>Embryophyta</taxon>
        <taxon>Tracheophyta</taxon>
        <taxon>Spermatophyta</taxon>
        <taxon>Magnoliopsida</taxon>
        <taxon>Liliopsida</taxon>
        <taxon>Poales</taxon>
        <taxon>Poaceae</taxon>
        <taxon>BOP clade</taxon>
        <taxon>Oryzoideae</taxon>
        <taxon>Oryzeae</taxon>
        <taxon>Oryzinae</taxon>
        <taxon>Oryza</taxon>
        <taxon>Oryza meyeriana</taxon>
    </lineage>
</organism>
<sequence length="99" mass="10887">MRLHTSSLRGAARLNLWHTSTANPSAIGGNDARETRMSITAATTDAVDNNDHLATFAIRLPLQSAPLLPYAACKHLEFLVEASLYYRYHFAVLPDNMGC</sequence>
<proteinExistence type="predicted"/>
<reference evidence="1 2" key="1">
    <citation type="submission" date="2019-11" db="EMBL/GenBank/DDBJ databases">
        <title>Whole genome sequence of Oryza granulata.</title>
        <authorList>
            <person name="Li W."/>
        </authorList>
    </citation>
    <scope>NUCLEOTIDE SEQUENCE [LARGE SCALE GENOMIC DNA]</scope>
    <source>
        <strain evidence="2">cv. Menghai</strain>
        <tissue evidence="1">Leaf</tissue>
    </source>
</reference>
<evidence type="ECO:0000313" key="2">
    <source>
        <dbReference type="Proteomes" id="UP000479710"/>
    </source>
</evidence>
<name>A0A6G1C4G8_9ORYZ</name>
<evidence type="ECO:0000313" key="1">
    <source>
        <dbReference type="EMBL" id="KAF0895046.1"/>
    </source>
</evidence>
<dbReference type="AlphaFoldDB" id="A0A6G1C4G8"/>